<evidence type="ECO:0000256" key="5">
    <source>
        <dbReference type="SAM" id="MobiDB-lite"/>
    </source>
</evidence>
<reference evidence="7 8" key="1">
    <citation type="journal article" date="2014" name="Nature">
        <title>An environmental bacterial taxon with a large and distinct metabolic repertoire.</title>
        <authorList>
            <person name="Wilson M.C."/>
            <person name="Mori T."/>
            <person name="Ruckert C."/>
            <person name="Uria A.R."/>
            <person name="Helf M.J."/>
            <person name="Takada K."/>
            <person name="Gernert C."/>
            <person name="Steffens U.A."/>
            <person name="Heycke N."/>
            <person name="Schmitt S."/>
            <person name="Rinke C."/>
            <person name="Helfrich E.J."/>
            <person name="Brachmann A.O."/>
            <person name="Gurgui C."/>
            <person name="Wakimoto T."/>
            <person name="Kracht M."/>
            <person name="Crusemann M."/>
            <person name="Hentschel U."/>
            <person name="Abe I."/>
            <person name="Matsunaga S."/>
            <person name="Kalinowski J."/>
            <person name="Takeyama H."/>
            <person name="Piel J."/>
        </authorList>
    </citation>
    <scope>NUCLEOTIDE SEQUENCE [LARGE SCALE GENOMIC DNA]</scope>
    <source>
        <strain evidence="8">TSY2</strain>
    </source>
</reference>
<dbReference type="PANTHER" id="PTHR30002">
    <property type="entry name" value="EPOXYQUEUOSINE REDUCTASE"/>
    <property type="match status" value="1"/>
</dbReference>
<dbReference type="GO" id="GO:0052693">
    <property type="term" value="F:epoxyqueuosine reductase activity"/>
    <property type="evidence" value="ECO:0007669"/>
    <property type="project" value="TreeGrafter"/>
</dbReference>
<dbReference type="InterPro" id="IPR004453">
    <property type="entry name" value="QueG"/>
</dbReference>
<organism evidence="7 8">
    <name type="scientific">Candidatus Entotheonella gemina</name>
    <dbReference type="NCBI Taxonomy" id="1429439"/>
    <lineage>
        <taxon>Bacteria</taxon>
        <taxon>Pseudomonadati</taxon>
        <taxon>Nitrospinota/Tectimicrobiota group</taxon>
        <taxon>Candidatus Tectimicrobiota</taxon>
        <taxon>Candidatus Entotheonellia</taxon>
        <taxon>Candidatus Entotheonellales</taxon>
        <taxon>Candidatus Entotheonellaceae</taxon>
        <taxon>Candidatus Entotheonella</taxon>
    </lineage>
</organism>
<evidence type="ECO:0000256" key="4">
    <source>
        <dbReference type="ARBA" id="ARBA00023014"/>
    </source>
</evidence>
<keyword evidence="2" id="KW-0479">Metal-binding</keyword>
<dbReference type="PATRIC" id="fig|1429439.4.peg.3515"/>
<feature type="domain" description="4Fe-4S ferredoxin-type" evidence="6">
    <location>
        <begin position="174"/>
        <end position="204"/>
    </location>
</feature>
<dbReference type="GO" id="GO:0046872">
    <property type="term" value="F:metal ion binding"/>
    <property type="evidence" value="ECO:0007669"/>
    <property type="project" value="UniProtKB-KW"/>
</dbReference>
<feature type="region of interest" description="Disordered" evidence="5">
    <location>
        <begin position="368"/>
        <end position="391"/>
    </location>
</feature>
<dbReference type="InterPro" id="IPR017896">
    <property type="entry name" value="4Fe4S_Fe-S-bd"/>
</dbReference>
<protein>
    <recommendedName>
        <fullName evidence="6">4Fe-4S ferredoxin-type domain-containing protein</fullName>
    </recommendedName>
</protein>
<gene>
    <name evidence="7" type="ORF">ETSY2_20655</name>
</gene>
<keyword evidence="1" id="KW-0004">4Fe-4S</keyword>
<evidence type="ECO:0000313" key="8">
    <source>
        <dbReference type="Proteomes" id="UP000019140"/>
    </source>
</evidence>
<keyword evidence="8" id="KW-1185">Reference proteome</keyword>
<evidence type="ECO:0000256" key="3">
    <source>
        <dbReference type="ARBA" id="ARBA00023004"/>
    </source>
</evidence>
<evidence type="ECO:0000256" key="1">
    <source>
        <dbReference type="ARBA" id="ARBA00022485"/>
    </source>
</evidence>
<evidence type="ECO:0000256" key="2">
    <source>
        <dbReference type="ARBA" id="ARBA00022723"/>
    </source>
</evidence>
<dbReference type="AlphaFoldDB" id="W4M6L7"/>
<dbReference type="HOGENOM" id="CLU_065301_0_0_7"/>
<evidence type="ECO:0000313" key="7">
    <source>
        <dbReference type="EMBL" id="ETX05840.1"/>
    </source>
</evidence>
<dbReference type="InterPro" id="IPR017900">
    <property type="entry name" value="4Fe4S_Fe_S_CS"/>
</dbReference>
<sequence length="391" mass="42565">MAPAAKPLSKEELTSKVKEFALISGACVVGITTRETLAGGPPSTDLSYVLEGARSAVTFGVPLNQDKILDFLGKVDRAGHQKDYCLASTIATGIAAEMANFVKHFGHAAVAVLANQVYRNEAPGTRRQPDLSHRYLAVRGGIGWFGFSGNVLTPSHGPNVQFATMVTDAGLEPTEPLPEQDNYCDDCQACNAACPSGFFRNGKTDKVTITMGGVDFTYSQRRRYDRCTYVCGGKTGLHQSGRWSTWSPARFPIPKTDEDEDLLPVLTEGELAWRARPELPGGGLQSPGQYGLAKRDIPLTCGNCALVCHPDREERDRRLKLLHSSGVVIQNEDGRVEAVSPKKAKAHIAAMEPGRRALYETPTPEKYDPKKYWGHKHHSQYGLAKTPGKKG</sequence>
<dbReference type="Proteomes" id="UP000019140">
    <property type="component" value="Unassembled WGS sequence"/>
</dbReference>
<keyword evidence="3" id="KW-0408">Iron</keyword>
<proteinExistence type="predicted"/>
<evidence type="ECO:0000259" key="6">
    <source>
        <dbReference type="PROSITE" id="PS51379"/>
    </source>
</evidence>
<dbReference type="PROSITE" id="PS00198">
    <property type="entry name" value="4FE4S_FER_1"/>
    <property type="match status" value="1"/>
</dbReference>
<comment type="caution">
    <text evidence="7">The sequence shown here is derived from an EMBL/GenBank/DDBJ whole genome shotgun (WGS) entry which is preliminary data.</text>
</comment>
<dbReference type="PROSITE" id="PS51379">
    <property type="entry name" value="4FE4S_FER_2"/>
    <property type="match status" value="1"/>
</dbReference>
<keyword evidence="4" id="KW-0411">Iron-sulfur</keyword>
<accession>W4M6L7</accession>
<name>W4M6L7_9BACT</name>
<dbReference type="GO" id="GO:0008616">
    <property type="term" value="P:tRNA queuosine(34) biosynthetic process"/>
    <property type="evidence" value="ECO:0007669"/>
    <property type="project" value="InterPro"/>
</dbReference>
<dbReference type="EMBL" id="AZHX01000855">
    <property type="protein sequence ID" value="ETX05840.1"/>
    <property type="molecule type" value="Genomic_DNA"/>
</dbReference>
<dbReference type="GO" id="GO:0051539">
    <property type="term" value="F:4 iron, 4 sulfur cluster binding"/>
    <property type="evidence" value="ECO:0007669"/>
    <property type="project" value="UniProtKB-KW"/>
</dbReference>
<dbReference type="PANTHER" id="PTHR30002:SF4">
    <property type="entry name" value="EPOXYQUEUOSINE REDUCTASE"/>
    <property type="match status" value="1"/>
</dbReference>